<protein>
    <submittedName>
        <fullName evidence="3">YggT family protein</fullName>
    </submittedName>
</protein>
<keyword evidence="2" id="KW-0812">Transmembrane</keyword>
<name>A0A3P3VM22_9GAMM</name>
<dbReference type="GO" id="GO:0016020">
    <property type="term" value="C:membrane"/>
    <property type="evidence" value="ECO:0007669"/>
    <property type="project" value="InterPro"/>
</dbReference>
<evidence type="ECO:0000256" key="2">
    <source>
        <dbReference type="SAM" id="Phobius"/>
    </source>
</evidence>
<dbReference type="Proteomes" id="UP000280792">
    <property type="component" value="Unassembled WGS sequence"/>
</dbReference>
<feature type="transmembrane region" description="Helical" evidence="2">
    <location>
        <begin position="12"/>
        <end position="30"/>
    </location>
</feature>
<comment type="caution">
    <text evidence="3">The sequence shown here is derived from an EMBL/GenBank/DDBJ whole genome shotgun (WGS) entry which is preliminary data.</text>
</comment>
<evidence type="ECO:0000313" key="4">
    <source>
        <dbReference type="Proteomes" id="UP000280792"/>
    </source>
</evidence>
<dbReference type="RefSeq" id="WP_125016692.1">
    <property type="nucleotide sequence ID" value="NZ_QWEZ01000002.1"/>
</dbReference>
<feature type="transmembrane region" description="Helical" evidence="2">
    <location>
        <begin position="109"/>
        <end position="128"/>
    </location>
</feature>
<gene>
    <name evidence="3" type="ORF">D0544_12670</name>
</gene>
<dbReference type="AlphaFoldDB" id="A0A3P3VM22"/>
<organism evidence="3 4">
    <name type="scientific">Aestuariirhabdus litorea</name>
    <dbReference type="NCBI Taxonomy" id="2528527"/>
    <lineage>
        <taxon>Bacteria</taxon>
        <taxon>Pseudomonadati</taxon>
        <taxon>Pseudomonadota</taxon>
        <taxon>Gammaproteobacteria</taxon>
        <taxon>Oceanospirillales</taxon>
        <taxon>Aestuariirhabdaceae</taxon>
        <taxon>Aestuariirhabdus</taxon>
    </lineage>
</organism>
<comment type="similarity">
    <text evidence="1">Belongs to the YggT family.</text>
</comment>
<keyword evidence="4" id="KW-1185">Reference proteome</keyword>
<dbReference type="PANTHER" id="PTHR33219">
    <property type="entry name" value="YLMG HOMOLOG PROTEIN 2, CHLOROPLASTIC"/>
    <property type="match status" value="1"/>
</dbReference>
<keyword evidence="2" id="KW-1133">Transmembrane helix</keyword>
<accession>A0A3P3VM22</accession>
<dbReference type="Pfam" id="PF02325">
    <property type="entry name" value="CCB3_YggT"/>
    <property type="match status" value="2"/>
</dbReference>
<dbReference type="PANTHER" id="PTHR33219:SF14">
    <property type="entry name" value="PROTEIN COFACTOR ASSEMBLY OF COMPLEX C SUBUNIT B CCB3, CHLOROPLASTIC-RELATED"/>
    <property type="match status" value="1"/>
</dbReference>
<sequence length="187" mass="20400">MSAALQDTLSFLIHTIGGLYIMVVLIRFILQLVRADFYNPLSQFVVKATNPLLIPLRRLIPGVGGVDIASLALALLLQLALVYLLFALKGMTPPLGFALVNSLYELINTVLNLYLWSLIIIAIASWVAPGSYHPALMLLHQITEPLSSRVRRVIPPIGGLDLSLMAIVLIIISLQKILPAVFQALLG</sequence>
<dbReference type="EMBL" id="QWEZ01000002">
    <property type="protein sequence ID" value="RRJ82706.1"/>
    <property type="molecule type" value="Genomic_DNA"/>
</dbReference>
<evidence type="ECO:0000313" key="3">
    <source>
        <dbReference type="EMBL" id="RRJ82706.1"/>
    </source>
</evidence>
<feature type="transmembrane region" description="Helical" evidence="2">
    <location>
        <begin position="68"/>
        <end position="88"/>
    </location>
</feature>
<evidence type="ECO:0000256" key="1">
    <source>
        <dbReference type="ARBA" id="ARBA00010894"/>
    </source>
</evidence>
<dbReference type="InterPro" id="IPR003425">
    <property type="entry name" value="CCB3/YggT"/>
</dbReference>
<keyword evidence="2" id="KW-0472">Membrane</keyword>
<proteinExistence type="inferred from homology"/>
<reference evidence="3 4" key="2">
    <citation type="submission" date="2018-12" db="EMBL/GenBank/DDBJ databases">
        <title>Simiduia agarivorans gen. nov., sp. nov., a marine, agarolytic bacterium isolated from shallow coastal water from Keelung, Taiwan.</title>
        <authorList>
            <person name="Shieh W.Y."/>
        </authorList>
    </citation>
    <scope>NUCLEOTIDE SEQUENCE [LARGE SCALE GENOMIC DNA]</scope>
    <source>
        <strain evidence="3 4">GTF-13</strain>
    </source>
</reference>
<reference evidence="3 4" key="1">
    <citation type="submission" date="2018-08" db="EMBL/GenBank/DDBJ databases">
        <authorList>
            <person name="Khan S.A."/>
        </authorList>
    </citation>
    <scope>NUCLEOTIDE SEQUENCE [LARGE SCALE GENOMIC DNA]</scope>
    <source>
        <strain evidence="3 4">GTF-13</strain>
    </source>
</reference>